<accession>C8NS09</accession>
<proteinExistence type="predicted"/>
<dbReference type="HOGENOM" id="CLU_3006508_0_0_11"/>
<name>Q8FSZ6_COREF</name>
<sequence>MGGGQIDEFVYYFRTLPTMLSPLIRGTSGDIVLPFFLPPGNNEGASVAGKMLPSGT</sequence>
<dbReference type="Proteomes" id="UP000001409">
    <property type="component" value="Chromosome"/>
</dbReference>
<accession>Q8FSZ6</accession>
<evidence type="ECO:0000313" key="2">
    <source>
        <dbReference type="Proteomes" id="UP000001409"/>
    </source>
</evidence>
<dbReference type="STRING" id="196164.gene:10743346"/>
<reference evidence="1 2" key="1">
    <citation type="journal article" date="2003" name="Genome Res.">
        <title>Comparative complete genome sequence analysis of the amino acid replacements responsible for the thermostability of Corynebacterium efficiens.</title>
        <authorList>
            <person name="Nishio Y."/>
            <person name="Nakamura Y."/>
            <person name="Kawarabayasi Y."/>
            <person name="Usuda Y."/>
            <person name="Kimura E."/>
            <person name="Sugimoto S."/>
            <person name="Matsui K."/>
            <person name="Yamagishi A."/>
            <person name="Kikuchi H."/>
            <person name="Ikeo K."/>
            <person name="Gojobori T."/>
        </authorList>
    </citation>
    <scope>NUCLEOTIDE SEQUENCE [LARGE SCALE GENOMIC DNA]</scope>
    <source>
        <strain evidence="2">DSM 44549 / YS-314 / AJ 12310 / JCM 11189 / NBRC 100395</strain>
    </source>
</reference>
<dbReference type="EMBL" id="BA000035">
    <property type="protein sequence ID" value="BAC19706.1"/>
    <property type="molecule type" value="Genomic_DNA"/>
</dbReference>
<organism evidence="1 2">
    <name type="scientific">Corynebacterium efficiens (strain DSM 44549 / YS-314 / AJ 12310 / JCM 11189 / NBRC 100395)</name>
    <dbReference type="NCBI Taxonomy" id="196164"/>
    <lineage>
        <taxon>Bacteria</taxon>
        <taxon>Bacillati</taxon>
        <taxon>Actinomycetota</taxon>
        <taxon>Actinomycetes</taxon>
        <taxon>Mycobacteriales</taxon>
        <taxon>Corynebacteriaceae</taxon>
        <taxon>Corynebacterium</taxon>
    </lineage>
</organism>
<keyword evidence="2" id="KW-1185">Reference proteome</keyword>
<protein>
    <submittedName>
        <fullName evidence="1">Uncharacterized protein</fullName>
    </submittedName>
</protein>
<evidence type="ECO:0000313" key="1">
    <source>
        <dbReference type="EMBL" id="BAC19706.1"/>
    </source>
</evidence>
<dbReference type="AlphaFoldDB" id="Q8FSZ6"/>
<dbReference type="KEGG" id="cef:CE2896"/>